<dbReference type="VEuPathDB" id="FungiDB:Z517_02228"/>
<dbReference type="HOGENOM" id="CLU_258984_0_0_1"/>
<gene>
    <name evidence="2" type="ORF">Z517_02228</name>
</gene>
<name>A0A0D2GWJ7_9EURO</name>
<evidence type="ECO:0000256" key="1">
    <source>
        <dbReference type="SAM" id="MobiDB-lite"/>
    </source>
</evidence>
<sequence>MNSHPCPISLLQHGRDDTVYDVLTLSEDSSDDESPDLDQNFFNDDEEHLSKGDVATGLTTWYVQSWEGREAFRELYQNWKDAIISSFHLDPRAFRPVFKETRAQIQITVHSSVTPANRPTGELLGYIRFIRRAGTVELANFQAELRRSNLGLGNSTKVGNDELAGCHGEGFKLAALVLRRLGHSVKFAASEFYWNFGLRGLYRTNLYCHLSPAKPEKVEKMKAKYALDRTKPKFKRTLKSHIWEDVSVKIGKAKGDYGLEVSEDEFRSWLTVSVDLDSPSSDNVVQTLSGDLILDTRFAGRIYLKGLRIEGHSTGYMFGYNFACGSIGRDRTHLRHQLEETEILANIWDQAIQTQRPDLIDAYIKLLRDKEDCPDVAVTSDKLSQESVRLIWERLKTNDPDAFFYCERDPSQPIAVDQVDLIPAELHRRPVAVSRAVWRLLSKFSLVRTPQEERTRLFMHSEPIDADRTPFSTNVLRALLASLALHPKLRDLRFKFVQGGGTDLDLAYSKDVKRIQIHGKWLSFQKVHEHGLCEVLRLTAPGYIRGEAFFCDHVVEDLFDALLSKSGDDLGISSPSLRRRLRRRMRDQLALMPRLVRVARTDAVRELEVRWIGNEGGLVSAICNKNICYHVTLHRVSTCEVKRNDVVHVDRRDRRTSNGRLSRSKQPLCAESTMDCRCAFQIVPRTDSRAIFTGLDPHEFYFPMVARVENGSFMAAPPAPVAPRGLLLSPVDTEMDISEVNGNEEVVEGQDMCVSKPEPDGTNGDAADNSPEVADNGSGAANQQMRRAIRREGVEVSFEKVDDQPGFEKDDSEWRRWHAEELPGAFAKLLARREKHHTPTFHPVASLECAHLDFHFVKDEYALVRLGSDSSSENVIFIHDISYCGGEDEASTAYLLVTKYSRLWSCFPDFKPLGIDNNDMVANQLELLLHFEDFDKMGLRDDAEVIQLGDIISAADLMAGSNTVVTARNLQASEDETMFCRFAIRGAASDEQVACWTPIASHLLQRRDRWPAPQFDTTSRPSVVDFTPGVLGPAEGFSQAGFEIRAALGFDQERHLSWKIRHAQSQVYDGPPRKVLDDICSEQLQPLSTPNPAPPNIALVAGANAPFRLNEANRNMSSAENFVSQLDLVNMALEGPSKPDFLVVLSSPAVLHAAVVPRFLATIVNFLKHRRSVHMRLCRLKEHGLPQERNMLLLVASPFCAPLPWYLHWPASSSGPETITLRDLIGDLDFDNSRTGAGPDRAFDFPVIPYLGSIPDGKTFSLYGRWLGSKVSPMILFFINPQLCNIKMERSGLKLAAVWTVNELGKGPDKTVEIECLMSTQALYQNRRYLKGVL</sequence>
<proteinExistence type="predicted"/>
<dbReference type="RefSeq" id="XP_013286793.1">
    <property type="nucleotide sequence ID" value="XM_013431339.1"/>
</dbReference>
<accession>A0A0D2GWJ7</accession>
<organism evidence="2 3">
    <name type="scientific">Fonsecaea pedrosoi CBS 271.37</name>
    <dbReference type="NCBI Taxonomy" id="1442368"/>
    <lineage>
        <taxon>Eukaryota</taxon>
        <taxon>Fungi</taxon>
        <taxon>Dikarya</taxon>
        <taxon>Ascomycota</taxon>
        <taxon>Pezizomycotina</taxon>
        <taxon>Eurotiomycetes</taxon>
        <taxon>Chaetothyriomycetidae</taxon>
        <taxon>Chaetothyriales</taxon>
        <taxon>Herpotrichiellaceae</taxon>
        <taxon>Fonsecaea</taxon>
    </lineage>
</organism>
<reference evidence="2 3" key="1">
    <citation type="submission" date="2015-01" db="EMBL/GenBank/DDBJ databases">
        <title>The Genome Sequence of Fonsecaea pedrosoi CBS 271.37.</title>
        <authorList>
            <consortium name="The Broad Institute Genomics Platform"/>
            <person name="Cuomo C."/>
            <person name="de Hoog S."/>
            <person name="Gorbushina A."/>
            <person name="Stielow B."/>
            <person name="Teixiera M."/>
            <person name="Abouelleil A."/>
            <person name="Chapman S.B."/>
            <person name="Priest M."/>
            <person name="Young S.K."/>
            <person name="Wortman J."/>
            <person name="Nusbaum C."/>
            <person name="Birren B."/>
        </authorList>
    </citation>
    <scope>NUCLEOTIDE SEQUENCE [LARGE SCALE GENOMIC DNA]</scope>
    <source>
        <strain evidence="2 3">CBS 271.37</strain>
    </source>
</reference>
<dbReference type="Proteomes" id="UP000053029">
    <property type="component" value="Unassembled WGS sequence"/>
</dbReference>
<evidence type="ECO:0000313" key="3">
    <source>
        <dbReference type="Proteomes" id="UP000053029"/>
    </source>
</evidence>
<protein>
    <submittedName>
        <fullName evidence="2">Uncharacterized protein</fullName>
    </submittedName>
</protein>
<dbReference type="AlphaFoldDB" id="A0A0D2GWJ7"/>
<dbReference type="EMBL" id="KN846970">
    <property type="protein sequence ID" value="KIW82985.1"/>
    <property type="molecule type" value="Genomic_DNA"/>
</dbReference>
<feature type="region of interest" description="Disordered" evidence="1">
    <location>
        <begin position="754"/>
        <end position="783"/>
    </location>
</feature>
<dbReference type="GeneID" id="25301718"/>
<dbReference type="OrthoDB" id="5376140at2759"/>
<keyword evidence="3" id="KW-1185">Reference proteome</keyword>
<evidence type="ECO:0000313" key="2">
    <source>
        <dbReference type="EMBL" id="KIW82985.1"/>
    </source>
</evidence>